<feature type="region of interest" description="Disordered" evidence="10">
    <location>
        <begin position="161"/>
        <end position="188"/>
    </location>
</feature>
<dbReference type="EMBL" id="ML993891">
    <property type="protein sequence ID" value="KAF2203861.1"/>
    <property type="molecule type" value="Genomic_DNA"/>
</dbReference>
<reference evidence="12" key="1">
    <citation type="journal article" date="2020" name="Stud. Mycol.">
        <title>101 Dothideomycetes genomes: a test case for predicting lifestyles and emergence of pathogens.</title>
        <authorList>
            <person name="Haridas S."/>
            <person name="Albert R."/>
            <person name="Binder M."/>
            <person name="Bloem J."/>
            <person name="Labutti K."/>
            <person name="Salamov A."/>
            <person name="Andreopoulos B."/>
            <person name="Baker S."/>
            <person name="Barry K."/>
            <person name="Bills G."/>
            <person name="Bluhm B."/>
            <person name="Cannon C."/>
            <person name="Castanera R."/>
            <person name="Culley D."/>
            <person name="Daum C."/>
            <person name="Ezra D."/>
            <person name="Gonzalez J."/>
            <person name="Henrissat B."/>
            <person name="Kuo A."/>
            <person name="Liang C."/>
            <person name="Lipzen A."/>
            <person name="Lutzoni F."/>
            <person name="Magnuson J."/>
            <person name="Mondo S."/>
            <person name="Nolan M."/>
            <person name="Ohm R."/>
            <person name="Pangilinan J."/>
            <person name="Park H.-J."/>
            <person name="Ramirez L."/>
            <person name="Alfaro M."/>
            <person name="Sun H."/>
            <person name="Tritt A."/>
            <person name="Yoshinaga Y."/>
            <person name="Zwiers L.-H."/>
            <person name="Turgeon B."/>
            <person name="Goodwin S."/>
            <person name="Spatafora J."/>
            <person name="Crous P."/>
            <person name="Grigoriev I."/>
        </authorList>
    </citation>
    <scope>NUCLEOTIDE SEQUENCE</scope>
    <source>
        <strain evidence="12">ATCC 74209</strain>
    </source>
</reference>
<dbReference type="GO" id="GO:0005634">
    <property type="term" value="C:nucleus"/>
    <property type="evidence" value="ECO:0007669"/>
    <property type="project" value="UniProtKB-SubCell"/>
</dbReference>
<dbReference type="GO" id="GO:0042128">
    <property type="term" value="P:nitrate assimilation"/>
    <property type="evidence" value="ECO:0007669"/>
    <property type="project" value="UniProtKB-KW"/>
</dbReference>
<evidence type="ECO:0000256" key="9">
    <source>
        <dbReference type="PROSITE-ProRule" id="PRU00094"/>
    </source>
</evidence>
<keyword evidence="8" id="KW-0539">Nucleus</keyword>
<proteinExistence type="predicted"/>
<evidence type="ECO:0000256" key="6">
    <source>
        <dbReference type="ARBA" id="ARBA00023063"/>
    </source>
</evidence>
<feature type="compositionally biased region" description="Polar residues" evidence="10">
    <location>
        <begin position="673"/>
        <end position="683"/>
    </location>
</feature>
<keyword evidence="7" id="KW-0804">Transcription</keyword>
<accession>A0A9P4JT10</accession>
<evidence type="ECO:0000256" key="2">
    <source>
        <dbReference type="ARBA" id="ARBA00022723"/>
    </source>
</evidence>
<evidence type="ECO:0000256" key="1">
    <source>
        <dbReference type="ARBA" id="ARBA00004123"/>
    </source>
</evidence>
<dbReference type="PROSITE" id="PS00344">
    <property type="entry name" value="GATA_ZN_FINGER_1"/>
    <property type="match status" value="1"/>
</dbReference>
<dbReference type="CDD" id="cd00202">
    <property type="entry name" value="ZnF_GATA"/>
    <property type="match status" value="1"/>
</dbReference>
<feature type="compositionally biased region" description="Polar residues" evidence="10">
    <location>
        <begin position="166"/>
        <end position="180"/>
    </location>
</feature>
<feature type="region of interest" description="Disordered" evidence="10">
    <location>
        <begin position="745"/>
        <end position="800"/>
    </location>
</feature>
<evidence type="ECO:0000259" key="11">
    <source>
        <dbReference type="PROSITE" id="PS50114"/>
    </source>
</evidence>
<feature type="compositionally biased region" description="Basic and acidic residues" evidence="10">
    <location>
        <begin position="628"/>
        <end position="637"/>
    </location>
</feature>
<feature type="compositionally biased region" description="Polar residues" evidence="10">
    <location>
        <begin position="888"/>
        <end position="900"/>
    </location>
</feature>
<gene>
    <name evidence="12" type="ORF">GQ43DRAFT_497521</name>
</gene>
<feature type="compositionally biased region" description="Gly residues" evidence="10">
    <location>
        <begin position="908"/>
        <end position="918"/>
    </location>
</feature>
<dbReference type="GO" id="GO:0000978">
    <property type="term" value="F:RNA polymerase II cis-regulatory region sequence-specific DNA binding"/>
    <property type="evidence" value="ECO:0007669"/>
    <property type="project" value="TreeGrafter"/>
</dbReference>
<dbReference type="InterPro" id="IPR013860">
    <property type="entry name" value="AreA_GATA"/>
</dbReference>
<evidence type="ECO:0000256" key="5">
    <source>
        <dbReference type="ARBA" id="ARBA00023015"/>
    </source>
</evidence>
<dbReference type="InterPro" id="IPR000679">
    <property type="entry name" value="Znf_GATA"/>
</dbReference>
<dbReference type="AlphaFoldDB" id="A0A9P4JT10"/>
<dbReference type="InterPro" id="IPR039355">
    <property type="entry name" value="Transcription_factor_GATA"/>
</dbReference>
<name>A0A9P4JT10_9PLEO</name>
<dbReference type="GO" id="GO:0008270">
    <property type="term" value="F:zinc ion binding"/>
    <property type="evidence" value="ECO:0007669"/>
    <property type="project" value="UniProtKB-KW"/>
</dbReference>
<dbReference type="PRINTS" id="PR00619">
    <property type="entry name" value="GATAZNFINGER"/>
</dbReference>
<feature type="region of interest" description="Disordered" evidence="10">
    <location>
        <begin position="290"/>
        <end position="312"/>
    </location>
</feature>
<evidence type="ECO:0000256" key="8">
    <source>
        <dbReference type="ARBA" id="ARBA00023242"/>
    </source>
</evidence>
<evidence type="ECO:0000256" key="3">
    <source>
        <dbReference type="ARBA" id="ARBA00022771"/>
    </source>
</evidence>
<keyword evidence="13" id="KW-1185">Reference proteome</keyword>
<keyword evidence="5" id="KW-0805">Transcription regulation</keyword>
<feature type="compositionally biased region" description="Polar residues" evidence="10">
    <location>
        <begin position="597"/>
        <end position="609"/>
    </location>
</feature>
<feature type="compositionally biased region" description="Polar residues" evidence="10">
    <location>
        <begin position="230"/>
        <end position="242"/>
    </location>
</feature>
<dbReference type="Gene3D" id="3.30.50.10">
    <property type="entry name" value="Erythroid Transcription Factor GATA-1, subunit A"/>
    <property type="match status" value="1"/>
</dbReference>
<feature type="region of interest" description="Disordered" evidence="10">
    <location>
        <begin position="223"/>
        <end position="242"/>
    </location>
</feature>
<evidence type="ECO:0000256" key="4">
    <source>
        <dbReference type="ARBA" id="ARBA00022833"/>
    </source>
</evidence>
<keyword evidence="2" id="KW-0479">Metal-binding</keyword>
<dbReference type="PANTHER" id="PTHR10071">
    <property type="entry name" value="TRANSCRIPTION FACTOR GATA FAMILY MEMBER"/>
    <property type="match status" value="1"/>
</dbReference>
<feature type="region of interest" description="Disordered" evidence="10">
    <location>
        <begin position="813"/>
        <end position="919"/>
    </location>
</feature>
<comment type="subcellular location">
    <subcellularLocation>
        <location evidence="1">Nucleus</location>
    </subcellularLocation>
</comment>
<dbReference type="PANTHER" id="PTHR10071:SF281">
    <property type="entry name" value="BOX A-BINDING FACTOR-RELATED"/>
    <property type="match status" value="1"/>
</dbReference>
<dbReference type="GO" id="GO:0000981">
    <property type="term" value="F:DNA-binding transcription factor activity, RNA polymerase II-specific"/>
    <property type="evidence" value="ECO:0007669"/>
    <property type="project" value="TreeGrafter"/>
</dbReference>
<feature type="region of interest" description="Disordered" evidence="10">
    <location>
        <begin position="29"/>
        <end position="80"/>
    </location>
</feature>
<dbReference type="Pfam" id="PF00320">
    <property type="entry name" value="GATA"/>
    <property type="match status" value="1"/>
</dbReference>
<feature type="compositionally biased region" description="Polar residues" evidence="10">
    <location>
        <begin position="835"/>
        <end position="848"/>
    </location>
</feature>
<keyword evidence="3 9" id="KW-0863">Zinc-finger</keyword>
<dbReference type="GO" id="GO:0045944">
    <property type="term" value="P:positive regulation of transcription by RNA polymerase II"/>
    <property type="evidence" value="ECO:0007669"/>
    <property type="project" value="TreeGrafter"/>
</dbReference>
<protein>
    <recommendedName>
        <fullName evidence="11">GATA-type domain-containing protein</fullName>
    </recommendedName>
</protein>
<evidence type="ECO:0000256" key="10">
    <source>
        <dbReference type="SAM" id="MobiDB-lite"/>
    </source>
</evidence>
<comment type="caution">
    <text evidence="12">The sequence shown here is derived from an EMBL/GenBank/DDBJ whole genome shotgun (WGS) entry which is preliminary data.</text>
</comment>
<keyword evidence="6" id="KW-0534">Nitrate assimilation</keyword>
<dbReference type="InterPro" id="IPR013088">
    <property type="entry name" value="Znf_NHR/GATA"/>
</dbReference>
<dbReference type="GO" id="GO:0000122">
    <property type="term" value="P:negative regulation of transcription by RNA polymerase II"/>
    <property type="evidence" value="ECO:0007669"/>
    <property type="project" value="TreeGrafter"/>
</dbReference>
<dbReference type="SMART" id="SM00401">
    <property type="entry name" value="ZnF_GATA"/>
    <property type="match status" value="1"/>
</dbReference>
<feature type="domain" description="GATA-type" evidence="11">
    <location>
        <begin position="694"/>
        <end position="747"/>
    </location>
</feature>
<organism evidence="12 13">
    <name type="scientific">Delitschia confertaspora ATCC 74209</name>
    <dbReference type="NCBI Taxonomy" id="1513339"/>
    <lineage>
        <taxon>Eukaryota</taxon>
        <taxon>Fungi</taxon>
        <taxon>Dikarya</taxon>
        <taxon>Ascomycota</taxon>
        <taxon>Pezizomycotina</taxon>
        <taxon>Dothideomycetes</taxon>
        <taxon>Pleosporomycetidae</taxon>
        <taxon>Pleosporales</taxon>
        <taxon>Delitschiaceae</taxon>
        <taxon>Delitschia</taxon>
    </lineage>
</organism>
<keyword evidence="4" id="KW-0862">Zinc</keyword>
<sequence length="929" mass="99000">MSGAQYGERGGGLHASALSDVFDAPAMGARADRRPFHTSSSPQHQYAQFPSTGPFNSSSGTSPTVQSHSSANTHDNKLELTPVETAARKGMLEDSLFPTLKNDAGKADLGSPEEMQKNDPLGTQIWKLYSKARTQLPNAERMENLTWRMMALNMRRSGVVDRKGLSRSNTITSSSTQAENPSGAMKTAPSGIAQLRKSVDQQTQPQQVDPMNLDDFIFASSVGSPAGLSPSPSNEQAAPSNATAPAIPIRKANQPQDQFLHLARASAPSVPPTIIRENEFGYVQRHVRKTSIDERRPPKRRADHSPQVPPVHSIMIPNDPDAEASLNHYSLDQSMHPSGFPPQTSQPHIPFSLDTFQMQDPDPIINSAGPFQGSFGFSPVGSPLISQHPSYTNMYNPTSIASSLNSTDFYSPPGSAFQSTVSTPQPIPEGNEMYFDRQGMDIRGAGQYRTHQPSNLSNSMQTQYIFNPNGESLFSAVGNSNAGAAFSAPTYPQIGHVNPSQVLHNGPHGLPHLSRPDNMQAPRPENMFTFGADSDVEDDDGGAFPDRTILTQNEYPPMEDASMDCHVPFQWETNLSNQFNPIPARYPAGPPRKTVTIGGTETLPYSQDWSPGGSLGRTHGSAASVSEIRNRGNDPRRQKIPRTSSTPNAAGLAHIHGMHSRPQSSPNSPPESGFNSAAPSRPTSPGGAKQGEPSGVPTTCTNCFTQTTPLWRRNPEGHPLCNACGLFLKLHGVVRPLSLKTDVIKKRNRGSGTAPVGSSATRSSKKSSRKNSLAQTPVTTPTSAKASGADSESPKSTCSVGTGATAANMANNSTSSVSAKTGGVVPIAPGPPKPQATNTINPAQTRSINVVPKRIRRQSKSGGQELDMADADDTSGKAPSIARRKDSTTLVSTTPSNQNLGALPMGAMGQGLASGGSGPQEWEWLTMSL</sequence>
<dbReference type="SUPFAM" id="SSF57716">
    <property type="entry name" value="Glucocorticoid receptor-like (DNA-binding domain)"/>
    <property type="match status" value="1"/>
</dbReference>
<evidence type="ECO:0000313" key="12">
    <source>
        <dbReference type="EMBL" id="KAF2203861.1"/>
    </source>
</evidence>
<dbReference type="Pfam" id="PF08550">
    <property type="entry name" value="GATA_AreA"/>
    <property type="match status" value="1"/>
</dbReference>
<feature type="region of interest" description="Disordered" evidence="10">
    <location>
        <begin position="92"/>
        <end position="118"/>
    </location>
</feature>
<dbReference type="FunFam" id="3.30.50.10:FF:000007">
    <property type="entry name" value="Nitrogen regulatory AreA, N-terminal"/>
    <property type="match status" value="1"/>
</dbReference>
<dbReference type="OrthoDB" id="515401at2759"/>
<evidence type="ECO:0000256" key="7">
    <source>
        <dbReference type="ARBA" id="ARBA00023163"/>
    </source>
</evidence>
<dbReference type="Proteomes" id="UP000799536">
    <property type="component" value="Unassembled WGS sequence"/>
</dbReference>
<dbReference type="PROSITE" id="PS50114">
    <property type="entry name" value="GATA_ZN_FINGER_2"/>
    <property type="match status" value="1"/>
</dbReference>
<feature type="region of interest" description="Disordered" evidence="10">
    <location>
        <begin position="578"/>
        <end position="698"/>
    </location>
</feature>
<feature type="compositionally biased region" description="Polar residues" evidence="10">
    <location>
        <begin position="37"/>
        <end position="73"/>
    </location>
</feature>
<evidence type="ECO:0000313" key="13">
    <source>
        <dbReference type="Proteomes" id="UP000799536"/>
    </source>
</evidence>
<feature type="compositionally biased region" description="Polar residues" evidence="10">
    <location>
        <begin position="773"/>
        <end position="785"/>
    </location>
</feature>